<dbReference type="Gene3D" id="3.40.50.2000">
    <property type="entry name" value="Glycogen Phosphorylase B"/>
    <property type="match status" value="1"/>
</dbReference>
<sequence>MAKNIIVSQIGARHRYTIPKTFYENNILKALFTDSYRYTFLGKLSYLFIRLGIKKTIFKRLCLRLPQIPQSYIKASDKPTLKLLFKKNVNTELLNEILYFTLDHFFCKHKKIINEADCIYNMYYENLGFIKYAKKQGKTVVVDIYENPISFNFLLNEVNKYPEYSCIRGIKKQYEDRIAIREKYVSQMLQTADYYTVPSKYVLKAMMAYPEFNPKKAFLLPYPTSIQETNYNYRPIKHKIIWVGNDPVRKGLIYCAKAATILKQKYTDLDFRIIGSIDNKYKDIAVFKDLNFIGTLTSSELKEEYRTAEAYVFPTLSEGFAGTVIEAASCGCPIITTECAGTDLEAFPAIYIPIQNVNAIVDSVTSILENSKYRDQLSLKTFQYSQALTPETYEKRLISIFKSI</sequence>
<evidence type="ECO:0000313" key="3">
    <source>
        <dbReference type="Proteomes" id="UP000777173"/>
    </source>
</evidence>
<proteinExistence type="predicted"/>
<dbReference type="Proteomes" id="UP000777173">
    <property type="component" value="Unassembled WGS sequence"/>
</dbReference>
<organism evidence="2 3">
    <name type="scientific">Phocaeicola dorei</name>
    <dbReference type="NCBI Taxonomy" id="357276"/>
    <lineage>
        <taxon>Bacteria</taxon>
        <taxon>Pseudomonadati</taxon>
        <taxon>Bacteroidota</taxon>
        <taxon>Bacteroidia</taxon>
        <taxon>Bacteroidales</taxon>
        <taxon>Bacteroidaceae</taxon>
        <taxon>Phocaeicola</taxon>
    </lineage>
</organism>
<dbReference type="EMBL" id="JAHOAX010000005">
    <property type="protein sequence ID" value="MBV3123185.1"/>
    <property type="molecule type" value="Genomic_DNA"/>
</dbReference>
<comment type="caution">
    <text evidence="2">The sequence shown here is derived from an EMBL/GenBank/DDBJ whole genome shotgun (WGS) entry which is preliminary data.</text>
</comment>
<dbReference type="GO" id="GO:0016757">
    <property type="term" value="F:glycosyltransferase activity"/>
    <property type="evidence" value="ECO:0007669"/>
    <property type="project" value="UniProtKB-KW"/>
</dbReference>
<dbReference type="PANTHER" id="PTHR46401">
    <property type="entry name" value="GLYCOSYLTRANSFERASE WBBK-RELATED"/>
    <property type="match status" value="1"/>
</dbReference>
<dbReference type="PANTHER" id="PTHR46401:SF2">
    <property type="entry name" value="GLYCOSYLTRANSFERASE WBBK-RELATED"/>
    <property type="match status" value="1"/>
</dbReference>
<dbReference type="RefSeq" id="WP_117596235.1">
    <property type="nucleotide sequence ID" value="NZ_JADCKJ010000018.1"/>
</dbReference>
<evidence type="ECO:0000256" key="1">
    <source>
        <dbReference type="ARBA" id="ARBA00022679"/>
    </source>
</evidence>
<keyword evidence="2" id="KW-0328">Glycosyltransferase</keyword>
<accession>A0AB35C5K2</accession>
<name>A0AB35C5K2_9BACT</name>
<protein>
    <submittedName>
        <fullName evidence="2">Glycosyltransferase</fullName>
        <ecNumber evidence="2">2.4.-.-</ecNumber>
    </submittedName>
</protein>
<reference evidence="2" key="1">
    <citation type="submission" date="2021-06" db="EMBL/GenBank/DDBJ databases">
        <title>Collection of gut derived symbiotic bacterial strains cultured from healthy donors.</title>
        <authorList>
            <person name="Lin H."/>
            <person name="Littmann E."/>
            <person name="Pamer E.G."/>
        </authorList>
    </citation>
    <scope>NUCLEOTIDE SEQUENCE</scope>
    <source>
        <strain evidence="2">MSK.5.10</strain>
    </source>
</reference>
<evidence type="ECO:0000313" key="2">
    <source>
        <dbReference type="EMBL" id="MBV3123185.1"/>
    </source>
</evidence>
<dbReference type="GO" id="GO:0009103">
    <property type="term" value="P:lipopolysaccharide biosynthetic process"/>
    <property type="evidence" value="ECO:0007669"/>
    <property type="project" value="TreeGrafter"/>
</dbReference>
<dbReference type="Pfam" id="PF13692">
    <property type="entry name" value="Glyco_trans_1_4"/>
    <property type="match status" value="1"/>
</dbReference>
<gene>
    <name evidence="2" type="ORF">KSU80_08330</name>
</gene>
<dbReference type="EC" id="2.4.-.-" evidence="2"/>
<dbReference type="AlphaFoldDB" id="A0AB35C5K2"/>
<dbReference type="SUPFAM" id="SSF53756">
    <property type="entry name" value="UDP-Glycosyltransferase/glycogen phosphorylase"/>
    <property type="match status" value="1"/>
</dbReference>
<keyword evidence="1 2" id="KW-0808">Transferase</keyword>